<reference evidence="2 3" key="1">
    <citation type="journal article" date="2016" name="Nat. Commun.">
        <title>Thousands of microbial genomes shed light on interconnected biogeochemical processes in an aquifer system.</title>
        <authorList>
            <person name="Anantharaman K."/>
            <person name="Brown C.T."/>
            <person name="Hug L.A."/>
            <person name="Sharon I."/>
            <person name="Castelle C.J."/>
            <person name="Probst A.J."/>
            <person name="Thomas B.C."/>
            <person name="Singh A."/>
            <person name="Wilkins M.J."/>
            <person name="Karaoz U."/>
            <person name="Brodie E.L."/>
            <person name="Williams K.H."/>
            <person name="Hubbard S.S."/>
            <person name="Banfield J.F."/>
        </authorList>
    </citation>
    <scope>NUCLEOTIDE SEQUENCE [LARGE SCALE GENOMIC DNA]</scope>
</reference>
<feature type="domain" description="DUF5678" evidence="1">
    <location>
        <begin position="7"/>
        <end position="55"/>
    </location>
</feature>
<gene>
    <name evidence="2" type="ORF">A3D56_01570</name>
</gene>
<dbReference type="Pfam" id="PF18929">
    <property type="entry name" value="DUF5678"/>
    <property type="match status" value="1"/>
</dbReference>
<accession>A0A1G2MPJ0</accession>
<comment type="caution">
    <text evidence="2">The sequence shown here is derived from an EMBL/GenBank/DDBJ whole genome shotgun (WGS) entry which is preliminary data.</text>
</comment>
<organism evidence="2 3">
    <name type="scientific">Candidatus Taylorbacteria bacterium RIFCSPHIGHO2_02_FULL_45_35</name>
    <dbReference type="NCBI Taxonomy" id="1802311"/>
    <lineage>
        <taxon>Bacteria</taxon>
        <taxon>Candidatus Tayloriibacteriota</taxon>
    </lineage>
</organism>
<dbReference type="InterPro" id="IPR043734">
    <property type="entry name" value="DUF5678"/>
</dbReference>
<sequence>MARDWTKLYKKYKGLWVALAEDEETVLGVGSTVKEALAIAKTKTDKTPFLTRVPRTLEAYVGAI</sequence>
<dbReference type="EMBL" id="MHRP01000044">
    <property type="protein sequence ID" value="OHA25773.1"/>
    <property type="molecule type" value="Genomic_DNA"/>
</dbReference>
<evidence type="ECO:0000313" key="3">
    <source>
        <dbReference type="Proteomes" id="UP000177943"/>
    </source>
</evidence>
<evidence type="ECO:0000313" key="2">
    <source>
        <dbReference type="EMBL" id="OHA25773.1"/>
    </source>
</evidence>
<dbReference type="AlphaFoldDB" id="A0A1G2MPJ0"/>
<proteinExistence type="predicted"/>
<name>A0A1G2MPJ0_9BACT</name>
<evidence type="ECO:0000259" key="1">
    <source>
        <dbReference type="Pfam" id="PF18929"/>
    </source>
</evidence>
<dbReference type="Proteomes" id="UP000177943">
    <property type="component" value="Unassembled WGS sequence"/>
</dbReference>
<protein>
    <recommendedName>
        <fullName evidence="1">DUF5678 domain-containing protein</fullName>
    </recommendedName>
</protein>